<reference evidence="1" key="1">
    <citation type="submission" date="2013-10" db="EMBL/GenBank/DDBJ databases">
        <title>Antibiotic resistance diversity of beta-lactamase producers in the General Hospital Vienna.</title>
        <authorList>
            <person name="Barisic I."/>
            <person name="Mitteregger D."/>
            <person name="Hirschl A.M."/>
            <person name="Noehammer C."/>
            <person name="Wiesinger-Mayr H."/>
        </authorList>
    </citation>
    <scope>NUCLEOTIDE SEQUENCE [LARGE SCALE GENOMIC DNA]</scope>
    <source>
        <strain evidence="1">IS43</strain>
    </source>
</reference>
<keyword evidence="2" id="KW-1185">Reference proteome</keyword>
<sequence length="39" mass="4572">MLLQDFIVPFLPESYARRAIFSASLTGFPRRRMAPGWSW</sequence>
<comment type="caution">
    <text evidence="1">The sequence shown here is derived from an EMBL/GenBank/DDBJ whole genome shotgun (WGS) entry which is preliminary data.</text>
</comment>
<proteinExistence type="predicted"/>
<dbReference type="Proteomes" id="UP000019183">
    <property type="component" value="Unassembled WGS sequence"/>
</dbReference>
<accession>W1DI84</accession>
<dbReference type="EMBL" id="CBWK010000343">
    <property type="protein sequence ID" value="CDL09316.1"/>
    <property type="molecule type" value="Genomic_DNA"/>
</dbReference>
<name>W1DI84_KLEPN</name>
<evidence type="ECO:0000313" key="1">
    <source>
        <dbReference type="EMBL" id="CDL09316.1"/>
    </source>
</evidence>
<organism evidence="1 2">
    <name type="scientific">Klebsiella pneumoniae IS43</name>
    <dbReference type="NCBI Taxonomy" id="1432552"/>
    <lineage>
        <taxon>Bacteria</taxon>
        <taxon>Pseudomonadati</taxon>
        <taxon>Pseudomonadota</taxon>
        <taxon>Gammaproteobacteria</taxon>
        <taxon>Enterobacterales</taxon>
        <taxon>Enterobacteriaceae</taxon>
        <taxon>Klebsiella/Raoultella group</taxon>
        <taxon>Klebsiella</taxon>
        <taxon>Klebsiella pneumoniae complex</taxon>
    </lineage>
</organism>
<protein>
    <submittedName>
        <fullName evidence="1">Uncharacterized protein</fullName>
    </submittedName>
</protein>
<dbReference type="AlphaFoldDB" id="W1DI84"/>
<evidence type="ECO:0000313" key="2">
    <source>
        <dbReference type="Proteomes" id="UP000019183"/>
    </source>
</evidence>